<evidence type="ECO:0000256" key="5">
    <source>
        <dbReference type="ARBA" id="ARBA00022679"/>
    </source>
</evidence>
<dbReference type="GO" id="GO:0032259">
    <property type="term" value="P:methylation"/>
    <property type="evidence" value="ECO:0007669"/>
    <property type="project" value="UniProtKB-KW"/>
</dbReference>
<gene>
    <name evidence="10" type="ordered locus">Plabr_1909</name>
</gene>
<keyword evidence="4" id="KW-0489">Methyltransferase</keyword>
<dbReference type="GO" id="GO:0006281">
    <property type="term" value="P:DNA repair"/>
    <property type="evidence" value="ECO:0007669"/>
    <property type="project" value="UniProtKB-KW"/>
</dbReference>
<name>F0SH33_RUBBR</name>
<dbReference type="Gene3D" id="1.10.10.10">
    <property type="entry name" value="Winged helix-like DNA-binding domain superfamily/Winged helix DNA-binding domain"/>
    <property type="match status" value="1"/>
</dbReference>
<dbReference type="PANTHER" id="PTHR10815:SF5">
    <property type="entry name" value="METHYLATED-DNA--PROTEIN-CYSTEINE METHYLTRANSFERASE"/>
    <property type="match status" value="1"/>
</dbReference>
<dbReference type="PROSITE" id="PS00374">
    <property type="entry name" value="MGMT"/>
    <property type="match status" value="1"/>
</dbReference>
<dbReference type="InterPro" id="IPR036217">
    <property type="entry name" value="MethylDNA_cys_MeTrfase_DNAb"/>
</dbReference>
<protein>
    <recommendedName>
        <fullName evidence="3">methylated-DNA--[protein]-cysteine S-methyltransferase</fullName>
        <ecNumber evidence="3">2.1.1.63</ecNumber>
    </recommendedName>
</protein>
<accession>F0SH33</accession>
<comment type="catalytic activity">
    <reaction evidence="8">
        <text>a 6-O-methyl-2'-deoxyguanosine in DNA + L-cysteinyl-[protein] = S-methyl-L-cysteinyl-[protein] + a 2'-deoxyguanosine in DNA</text>
        <dbReference type="Rhea" id="RHEA:24000"/>
        <dbReference type="Rhea" id="RHEA-COMP:10131"/>
        <dbReference type="Rhea" id="RHEA-COMP:10132"/>
        <dbReference type="Rhea" id="RHEA-COMP:11367"/>
        <dbReference type="Rhea" id="RHEA-COMP:11368"/>
        <dbReference type="ChEBI" id="CHEBI:29950"/>
        <dbReference type="ChEBI" id="CHEBI:82612"/>
        <dbReference type="ChEBI" id="CHEBI:85445"/>
        <dbReference type="ChEBI" id="CHEBI:85448"/>
        <dbReference type="EC" id="2.1.1.63"/>
    </reaction>
</comment>
<dbReference type="AlphaFoldDB" id="F0SH33"/>
<dbReference type="Proteomes" id="UP000006860">
    <property type="component" value="Chromosome"/>
</dbReference>
<keyword evidence="6" id="KW-0227">DNA damage</keyword>
<dbReference type="OrthoDB" id="9783680at2"/>
<evidence type="ECO:0000313" key="10">
    <source>
        <dbReference type="EMBL" id="ADY59518.1"/>
    </source>
</evidence>
<evidence type="ECO:0000256" key="8">
    <source>
        <dbReference type="ARBA" id="ARBA00049348"/>
    </source>
</evidence>
<dbReference type="SUPFAM" id="SSF46767">
    <property type="entry name" value="Methylated DNA-protein cysteine methyltransferase, C-terminal domain"/>
    <property type="match status" value="1"/>
</dbReference>
<evidence type="ECO:0000259" key="9">
    <source>
        <dbReference type="Pfam" id="PF01035"/>
    </source>
</evidence>
<keyword evidence="5" id="KW-0808">Transferase</keyword>
<dbReference type="InterPro" id="IPR001497">
    <property type="entry name" value="MethylDNA_cys_MeTrfase_AS"/>
</dbReference>
<keyword evidence="7" id="KW-0234">DNA repair</keyword>
<dbReference type="InterPro" id="IPR036388">
    <property type="entry name" value="WH-like_DNA-bd_sf"/>
</dbReference>
<feature type="domain" description="Methylated-DNA-[protein]-cysteine S-methyltransferase DNA binding" evidence="9">
    <location>
        <begin position="93"/>
        <end position="174"/>
    </location>
</feature>
<evidence type="ECO:0000256" key="3">
    <source>
        <dbReference type="ARBA" id="ARBA00011918"/>
    </source>
</evidence>
<dbReference type="EC" id="2.1.1.63" evidence="3"/>
<dbReference type="GO" id="GO:0003908">
    <property type="term" value="F:methylated-DNA-[protein]-cysteine S-methyltransferase activity"/>
    <property type="evidence" value="ECO:0007669"/>
    <property type="project" value="UniProtKB-EC"/>
</dbReference>
<evidence type="ECO:0000313" key="11">
    <source>
        <dbReference type="Proteomes" id="UP000006860"/>
    </source>
</evidence>
<dbReference type="EMBL" id="CP002546">
    <property type="protein sequence ID" value="ADY59518.1"/>
    <property type="molecule type" value="Genomic_DNA"/>
</dbReference>
<evidence type="ECO:0000256" key="6">
    <source>
        <dbReference type="ARBA" id="ARBA00022763"/>
    </source>
</evidence>
<comment type="similarity">
    <text evidence="2">Belongs to the MGMT family.</text>
</comment>
<dbReference type="STRING" id="756272.Plabr_1909"/>
<evidence type="ECO:0000256" key="1">
    <source>
        <dbReference type="ARBA" id="ARBA00001286"/>
    </source>
</evidence>
<comment type="catalytic activity">
    <reaction evidence="1">
        <text>a 4-O-methyl-thymidine in DNA + L-cysteinyl-[protein] = a thymidine in DNA + S-methyl-L-cysteinyl-[protein]</text>
        <dbReference type="Rhea" id="RHEA:53428"/>
        <dbReference type="Rhea" id="RHEA-COMP:10131"/>
        <dbReference type="Rhea" id="RHEA-COMP:10132"/>
        <dbReference type="Rhea" id="RHEA-COMP:13555"/>
        <dbReference type="Rhea" id="RHEA-COMP:13556"/>
        <dbReference type="ChEBI" id="CHEBI:29950"/>
        <dbReference type="ChEBI" id="CHEBI:82612"/>
        <dbReference type="ChEBI" id="CHEBI:137386"/>
        <dbReference type="ChEBI" id="CHEBI:137387"/>
        <dbReference type="EC" id="2.1.1.63"/>
    </reaction>
</comment>
<dbReference type="PANTHER" id="PTHR10815">
    <property type="entry name" value="METHYLATED-DNA--PROTEIN-CYSTEINE METHYLTRANSFERASE"/>
    <property type="match status" value="1"/>
</dbReference>
<keyword evidence="11" id="KW-1185">Reference proteome</keyword>
<dbReference type="FunFam" id="1.10.10.10:FF:000214">
    <property type="entry name" value="Methylated-DNA--protein-cysteine methyltransferase"/>
    <property type="match status" value="1"/>
</dbReference>
<evidence type="ECO:0000256" key="4">
    <source>
        <dbReference type="ARBA" id="ARBA00022603"/>
    </source>
</evidence>
<dbReference type="CDD" id="cd06445">
    <property type="entry name" value="ATase"/>
    <property type="match status" value="1"/>
</dbReference>
<evidence type="ECO:0000256" key="2">
    <source>
        <dbReference type="ARBA" id="ARBA00008711"/>
    </source>
</evidence>
<reference evidence="11" key="1">
    <citation type="submission" date="2011-02" db="EMBL/GenBank/DDBJ databases">
        <title>The complete genome of Planctomyces brasiliensis DSM 5305.</title>
        <authorList>
            <person name="Lucas S."/>
            <person name="Copeland A."/>
            <person name="Lapidus A."/>
            <person name="Bruce D."/>
            <person name="Goodwin L."/>
            <person name="Pitluck S."/>
            <person name="Kyrpides N."/>
            <person name="Mavromatis K."/>
            <person name="Pagani I."/>
            <person name="Ivanova N."/>
            <person name="Ovchinnikova G."/>
            <person name="Lu M."/>
            <person name="Detter J.C."/>
            <person name="Han C."/>
            <person name="Land M."/>
            <person name="Hauser L."/>
            <person name="Markowitz V."/>
            <person name="Cheng J.-F."/>
            <person name="Hugenholtz P."/>
            <person name="Woyke T."/>
            <person name="Wu D."/>
            <person name="Tindall B."/>
            <person name="Pomrenke H.G."/>
            <person name="Brambilla E."/>
            <person name="Klenk H.-P."/>
            <person name="Eisen J.A."/>
        </authorList>
    </citation>
    <scope>NUCLEOTIDE SEQUENCE [LARGE SCALE GENOMIC DNA]</scope>
    <source>
        <strain evidence="11">ATCC 49424 / DSM 5305 / JCM 21570 / IAM 15109 / NBRC 103401 / IFAM 1448</strain>
    </source>
</reference>
<sequence length="181" mass="19985">MKLTTPRNLCSFETELGWMLLAGTDRQVLYLSIGNRSAEHAEQRWHESGLFEADASPVDSDWYPEARELLTAYAAGEVVELDKIVCNLPGRTPFQRDVLQLVQRIPRGEVLTYGEVAKRVGRPGAARAVGATMASNTIPLIIPCHRVVGANGRLTGFSAPRGIDMKRQLLDLEQTPTPVLF</sequence>
<dbReference type="HOGENOM" id="CLU_000445_52_2_0"/>
<dbReference type="RefSeq" id="WP_013628245.1">
    <property type="nucleotide sequence ID" value="NC_015174.1"/>
</dbReference>
<organism evidence="10 11">
    <name type="scientific">Rubinisphaera brasiliensis (strain ATCC 49424 / DSM 5305 / JCM 21570 / IAM 15109 / NBRC 103401 / IFAM 1448)</name>
    <name type="common">Planctomyces brasiliensis</name>
    <dbReference type="NCBI Taxonomy" id="756272"/>
    <lineage>
        <taxon>Bacteria</taxon>
        <taxon>Pseudomonadati</taxon>
        <taxon>Planctomycetota</taxon>
        <taxon>Planctomycetia</taxon>
        <taxon>Planctomycetales</taxon>
        <taxon>Planctomycetaceae</taxon>
        <taxon>Rubinisphaera</taxon>
    </lineage>
</organism>
<dbReference type="InterPro" id="IPR014048">
    <property type="entry name" value="MethylDNA_cys_MeTrfase_DNA-bd"/>
</dbReference>
<proteinExistence type="inferred from homology"/>
<dbReference type="NCBIfam" id="TIGR00589">
    <property type="entry name" value="ogt"/>
    <property type="match status" value="1"/>
</dbReference>
<dbReference type="Pfam" id="PF01035">
    <property type="entry name" value="DNA_binding_1"/>
    <property type="match status" value="1"/>
</dbReference>
<evidence type="ECO:0000256" key="7">
    <source>
        <dbReference type="ARBA" id="ARBA00023204"/>
    </source>
</evidence>
<dbReference type="KEGG" id="pbs:Plabr_1909"/>
<dbReference type="eggNOG" id="COG0350">
    <property type="taxonomic scope" value="Bacteria"/>
</dbReference>